<dbReference type="Gene3D" id="3.40.720.10">
    <property type="entry name" value="Alkaline Phosphatase, subunit A"/>
    <property type="match status" value="1"/>
</dbReference>
<dbReference type="InterPro" id="IPR000917">
    <property type="entry name" value="Sulfatase_N"/>
</dbReference>
<dbReference type="AlphaFoldDB" id="A0A1U9NH98"/>
<name>A0A1U9NH98_9BACT</name>
<proteinExistence type="inferred from homology"/>
<dbReference type="GO" id="GO:0004065">
    <property type="term" value="F:arylsulfatase activity"/>
    <property type="evidence" value="ECO:0007669"/>
    <property type="project" value="UniProtKB-EC"/>
</dbReference>
<dbReference type="STRING" id="1936003.STSP2_00446"/>
<dbReference type="SUPFAM" id="SSF53649">
    <property type="entry name" value="Alkaline phosphatase-like"/>
    <property type="match status" value="1"/>
</dbReference>
<sequence>MNRREFIRLAGGSVAALGFAGCAATSTSRKSGKGSGSKQPNLVFVFPDQMRGQALGFLDEDPVITPNLDKFASESLVLPQAVSNYPVCSPYRGMLMTGKYPHSNGVLSNCNSNGSLYGYELNKDDRCWSDVLKDKGYSLGYIGKWHLDAPYVPYVHCANNSRKFAWNEWCSPERRHGFDYWYAYGTYDYHNRPLYWSTDAGRNEFHYVDQWGPEHEADKAISFIRNDDGKYRDPDKPFAMVVSMNPPHTPYHLVPEKYKKMYADKTDEQLVNRPNVPPADERWGKYYRKNVRNYFAQVTGVDDQFGRILKELKAQGLDENTIVVFTSDHGNCLGCHSHSTKNVHWEESMRVPFIVRWPGKIKPRHDDLLISSPDIYPTLLEMMGRKRDIPQDVEGTSRADVFLTGQGERPDAQLYIWIPYGQPAYGRRGVRTHRYTLELTKKKGEGITKTILHDNKADPYQLKNIADEKPEVVTQLTEKLNAILARNSDPWLQAG</sequence>
<protein>
    <submittedName>
        <fullName evidence="4">Arylsulfatase</fullName>
        <ecNumber evidence="4">3.1.6.1</ecNumber>
    </submittedName>
</protein>
<evidence type="ECO:0000259" key="3">
    <source>
        <dbReference type="Pfam" id="PF00884"/>
    </source>
</evidence>
<dbReference type="EMBL" id="CP019791">
    <property type="protein sequence ID" value="AQT67303.1"/>
    <property type="molecule type" value="Genomic_DNA"/>
</dbReference>
<dbReference type="KEGG" id="alus:STSP2_00446"/>
<dbReference type="EC" id="3.1.6.1" evidence="4"/>
<gene>
    <name evidence="4" type="ORF">STSP2_00446</name>
</gene>
<organism evidence="4 5">
    <name type="scientific">Anaerohalosphaera lusitana</name>
    <dbReference type="NCBI Taxonomy" id="1936003"/>
    <lineage>
        <taxon>Bacteria</taxon>
        <taxon>Pseudomonadati</taxon>
        <taxon>Planctomycetota</taxon>
        <taxon>Phycisphaerae</taxon>
        <taxon>Sedimentisphaerales</taxon>
        <taxon>Anaerohalosphaeraceae</taxon>
        <taxon>Anaerohalosphaera</taxon>
    </lineage>
</organism>
<dbReference type="CDD" id="cd16034">
    <property type="entry name" value="sulfatase_like"/>
    <property type="match status" value="1"/>
</dbReference>
<dbReference type="PROSITE" id="PS51257">
    <property type="entry name" value="PROKAR_LIPOPROTEIN"/>
    <property type="match status" value="1"/>
</dbReference>
<keyword evidence="5" id="KW-1185">Reference proteome</keyword>
<dbReference type="PANTHER" id="PTHR42693:SF53">
    <property type="entry name" value="ENDO-4-O-SULFATASE"/>
    <property type="match status" value="1"/>
</dbReference>
<dbReference type="InterPro" id="IPR050738">
    <property type="entry name" value="Sulfatase"/>
</dbReference>
<dbReference type="Gene3D" id="3.30.1120.10">
    <property type="match status" value="1"/>
</dbReference>
<dbReference type="PANTHER" id="PTHR42693">
    <property type="entry name" value="ARYLSULFATASE FAMILY MEMBER"/>
    <property type="match status" value="1"/>
</dbReference>
<accession>A0A1U9NH98</accession>
<dbReference type="InterPro" id="IPR017850">
    <property type="entry name" value="Alkaline_phosphatase_core_sf"/>
</dbReference>
<dbReference type="Pfam" id="PF00884">
    <property type="entry name" value="Sulfatase"/>
    <property type="match status" value="1"/>
</dbReference>
<evidence type="ECO:0000256" key="1">
    <source>
        <dbReference type="ARBA" id="ARBA00008779"/>
    </source>
</evidence>
<evidence type="ECO:0000313" key="4">
    <source>
        <dbReference type="EMBL" id="AQT67303.1"/>
    </source>
</evidence>
<evidence type="ECO:0000256" key="2">
    <source>
        <dbReference type="ARBA" id="ARBA00022801"/>
    </source>
</evidence>
<feature type="domain" description="Sulfatase N-terminal" evidence="3">
    <location>
        <begin position="40"/>
        <end position="384"/>
    </location>
</feature>
<dbReference type="OrthoDB" id="237120at2"/>
<comment type="similarity">
    <text evidence="1">Belongs to the sulfatase family.</text>
</comment>
<keyword evidence="2 4" id="KW-0378">Hydrolase</keyword>
<dbReference type="RefSeq" id="WP_146659435.1">
    <property type="nucleotide sequence ID" value="NZ_CP019791.1"/>
</dbReference>
<evidence type="ECO:0000313" key="5">
    <source>
        <dbReference type="Proteomes" id="UP000189674"/>
    </source>
</evidence>
<dbReference type="Proteomes" id="UP000189674">
    <property type="component" value="Chromosome"/>
</dbReference>
<reference evidence="5" key="1">
    <citation type="submission" date="2017-02" db="EMBL/GenBank/DDBJ databases">
        <title>Comparative genomics and description of representatives of a novel lineage of planctomycetes thriving in anoxic sediments.</title>
        <authorList>
            <person name="Spring S."/>
            <person name="Bunk B."/>
            <person name="Sproer C."/>
        </authorList>
    </citation>
    <scope>NUCLEOTIDE SEQUENCE [LARGE SCALE GENOMIC DNA]</scope>
    <source>
        <strain evidence="5">ST-NAGAB-D1</strain>
    </source>
</reference>